<dbReference type="Proteomes" id="UP000504637">
    <property type="component" value="Unplaced"/>
</dbReference>
<dbReference type="RefSeq" id="XP_033455360.1">
    <property type="nucleotide sequence ID" value="XM_033609074.1"/>
</dbReference>
<evidence type="ECO:0000313" key="3">
    <source>
        <dbReference type="RefSeq" id="XP_033455360.1"/>
    </source>
</evidence>
<organism evidence="3">
    <name type="scientific">Dissoconium aciculare CBS 342.82</name>
    <dbReference type="NCBI Taxonomy" id="1314786"/>
    <lineage>
        <taxon>Eukaryota</taxon>
        <taxon>Fungi</taxon>
        <taxon>Dikarya</taxon>
        <taxon>Ascomycota</taxon>
        <taxon>Pezizomycotina</taxon>
        <taxon>Dothideomycetes</taxon>
        <taxon>Dothideomycetidae</taxon>
        <taxon>Mycosphaerellales</taxon>
        <taxon>Dissoconiaceae</taxon>
        <taxon>Dissoconium</taxon>
    </lineage>
</organism>
<reference evidence="3" key="3">
    <citation type="submission" date="2025-08" db="UniProtKB">
        <authorList>
            <consortium name="RefSeq"/>
        </authorList>
    </citation>
    <scope>IDENTIFICATION</scope>
    <source>
        <strain evidence="3">CBS 342.82</strain>
    </source>
</reference>
<feature type="compositionally biased region" description="Basic and acidic residues" evidence="1">
    <location>
        <begin position="117"/>
        <end position="132"/>
    </location>
</feature>
<name>A0A6J3LSQ7_9PEZI</name>
<keyword evidence="2" id="KW-1185">Reference proteome</keyword>
<reference evidence="3" key="1">
    <citation type="submission" date="2020-01" db="EMBL/GenBank/DDBJ databases">
        <authorList>
            <consortium name="DOE Joint Genome Institute"/>
            <person name="Haridas S."/>
            <person name="Albert R."/>
            <person name="Binder M."/>
            <person name="Bloem J."/>
            <person name="Labutti K."/>
            <person name="Salamov A."/>
            <person name="Andreopoulos B."/>
            <person name="Baker S.E."/>
            <person name="Barry K."/>
            <person name="Bills G."/>
            <person name="Bluhm B.H."/>
            <person name="Cannon C."/>
            <person name="Castanera R."/>
            <person name="Culley D.E."/>
            <person name="Daum C."/>
            <person name="Ezra D."/>
            <person name="Gonzalez J.B."/>
            <person name="Henrissat B."/>
            <person name="Kuo A."/>
            <person name="Liang C."/>
            <person name="Lipzen A."/>
            <person name="Lutzoni F."/>
            <person name="Magnuson J."/>
            <person name="Mondo S."/>
            <person name="Nolan M."/>
            <person name="Ohm R."/>
            <person name="Pangilinan J."/>
            <person name="Park H.-J."/>
            <person name="Ramirez L."/>
            <person name="Alfaro M."/>
            <person name="Sun H."/>
            <person name="Tritt A."/>
            <person name="Yoshinaga Y."/>
            <person name="Zwiers L.-H."/>
            <person name="Turgeon B.G."/>
            <person name="Goodwin S.B."/>
            <person name="Spatafora J.W."/>
            <person name="Crous P.W."/>
            <person name="Grigoriev I.V."/>
        </authorList>
    </citation>
    <scope>NUCLEOTIDE SEQUENCE</scope>
    <source>
        <strain evidence="3">CBS 342.82</strain>
    </source>
</reference>
<sequence>MRFGDKMPSSWLDLMATAPSFCAVSAAAGGRLTFRIRSIPAMHEGDTSEFPCSPVVWKSVVGLPHPMRRTIIQCHNIREVGKTTKRTNTIRIYSIRHAKSVQPVRCTPPRRKSRKVYRNDRHADSSAKKEDISNSKMPTKLWRYIIHKGRPWYTNECSGECLTGPSVLPHFSRVLKWKTLVR</sequence>
<dbReference type="AlphaFoldDB" id="A0A6J3LSQ7"/>
<accession>A0A6J3LSQ7</accession>
<evidence type="ECO:0000256" key="1">
    <source>
        <dbReference type="SAM" id="MobiDB-lite"/>
    </source>
</evidence>
<evidence type="ECO:0000313" key="2">
    <source>
        <dbReference type="Proteomes" id="UP000504637"/>
    </source>
</evidence>
<feature type="region of interest" description="Disordered" evidence="1">
    <location>
        <begin position="105"/>
        <end position="132"/>
    </location>
</feature>
<gene>
    <name evidence="3" type="ORF">K489DRAFT_95853</name>
</gene>
<reference evidence="3" key="2">
    <citation type="submission" date="2020-04" db="EMBL/GenBank/DDBJ databases">
        <authorList>
            <consortium name="NCBI Genome Project"/>
        </authorList>
    </citation>
    <scope>NUCLEOTIDE SEQUENCE</scope>
    <source>
        <strain evidence="3">CBS 342.82</strain>
    </source>
</reference>
<proteinExistence type="predicted"/>
<protein>
    <submittedName>
        <fullName evidence="3">Uncharacterized protein</fullName>
    </submittedName>
</protein>
<dbReference type="GeneID" id="54366875"/>